<dbReference type="EMBL" id="AP019831">
    <property type="protein sequence ID" value="BBM45243.1"/>
    <property type="molecule type" value="Genomic_DNA"/>
</dbReference>
<dbReference type="OrthoDB" id="81668at2"/>
<dbReference type="AlphaFoldDB" id="A0A510K5Z9"/>
<feature type="signal peptide" evidence="1">
    <location>
        <begin position="1"/>
        <end position="21"/>
    </location>
</feature>
<sequence>MKTLKKRVKPFLILAMLPAASGINLYSSEITTITIRNNRVKINLERAKKIVFEHSKIHSNNAKLTKLILEKENKKYVYAIEFYYKNKRYRYNVDANTGKVITYSSTERLISDSRWGVGKDITFQAKNAPAVAPSPSPIEQKTERDEYADMQSMMEYSKRITEEESYDRAKYNFSRKEKNVENIILEQLKKNVYDDLNYASFEEIILVNAEKSIYKGTIKANYIEYDFKINLSTGEILKWKLKK</sequence>
<keyword evidence="4" id="KW-1185">Reference proteome</keyword>
<dbReference type="Gene3D" id="3.10.450.40">
    <property type="match status" value="1"/>
</dbReference>
<evidence type="ECO:0000256" key="1">
    <source>
        <dbReference type="SAM" id="SignalP"/>
    </source>
</evidence>
<dbReference type="InterPro" id="IPR025711">
    <property type="entry name" value="PepSY"/>
</dbReference>
<evidence type="ECO:0000313" key="4">
    <source>
        <dbReference type="Proteomes" id="UP000422644"/>
    </source>
</evidence>
<evidence type="ECO:0000313" key="3">
    <source>
        <dbReference type="EMBL" id="BBM45243.1"/>
    </source>
</evidence>
<dbReference type="RefSeq" id="WP_026747447.1">
    <property type="nucleotide sequence ID" value="NZ_AP019831.1"/>
</dbReference>
<dbReference type="Proteomes" id="UP000422644">
    <property type="component" value="Chromosome"/>
</dbReference>
<evidence type="ECO:0000259" key="2">
    <source>
        <dbReference type="Pfam" id="PF03413"/>
    </source>
</evidence>
<feature type="domain" description="PepSY" evidence="2">
    <location>
        <begin position="203"/>
        <end position="238"/>
    </location>
</feature>
<accession>A0A510K5Z9</accession>
<dbReference type="Pfam" id="PF03413">
    <property type="entry name" value="PepSY"/>
    <property type="match status" value="2"/>
</dbReference>
<reference evidence="3 4" key="1">
    <citation type="submission" date="2019-07" db="EMBL/GenBank/DDBJ databases">
        <title>Complete Genome Sequence of Leptotrichia trevisanii Strain JMUB3870.</title>
        <authorList>
            <person name="Watanabe S."/>
            <person name="Cui L."/>
        </authorList>
    </citation>
    <scope>NUCLEOTIDE SEQUENCE [LARGE SCALE GENOMIC DNA]</scope>
    <source>
        <strain evidence="3 4">JMUB3870</strain>
    </source>
</reference>
<name>A0A510K5Z9_9FUSO</name>
<proteinExistence type="predicted"/>
<gene>
    <name evidence="3" type="ORF">JMUB3870_1361</name>
</gene>
<keyword evidence="1" id="KW-0732">Signal</keyword>
<organism evidence="3 4">
    <name type="scientific">Leptotrichia trevisanii</name>
    <dbReference type="NCBI Taxonomy" id="109328"/>
    <lineage>
        <taxon>Bacteria</taxon>
        <taxon>Fusobacteriati</taxon>
        <taxon>Fusobacteriota</taxon>
        <taxon>Fusobacteriia</taxon>
        <taxon>Fusobacteriales</taxon>
        <taxon>Leptotrichiaceae</taxon>
        <taxon>Leptotrichia</taxon>
    </lineage>
</organism>
<feature type="chain" id="PRO_5021943826" evidence="1">
    <location>
        <begin position="22"/>
        <end position="243"/>
    </location>
</feature>
<protein>
    <submittedName>
        <fullName evidence="3">Membrane protein</fullName>
    </submittedName>
</protein>
<feature type="domain" description="PepSY" evidence="2">
    <location>
        <begin position="41"/>
        <end position="101"/>
    </location>
</feature>